<dbReference type="InterPro" id="IPR018253">
    <property type="entry name" value="DnaJ_domain_CS"/>
</dbReference>
<dbReference type="PRINTS" id="PR00625">
    <property type="entry name" value="JDOMAIN"/>
</dbReference>
<dbReference type="InterPro" id="IPR050817">
    <property type="entry name" value="DjlA_DnaK_co-chaperone"/>
</dbReference>
<dbReference type="InterPro" id="IPR001623">
    <property type="entry name" value="DnaJ_domain"/>
</dbReference>
<reference evidence="2" key="1">
    <citation type="journal article" date="2020" name="Stud. Mycol.">
        <title>101 Dothideomycetes genomes: a test case for predicting lifestyles and emergence of pathogens.</title>
        <authorList>
            <person name="Haridas S."/>
            <person name="Albert R."/>
            <person name="Binder M."/>
            <person name="Bloem J."/>
            <person name="Labutti K."/>
            <person name="Salamov A."/>
            <person name="Andreopoulos B."/>
            <person name="Baker S."/>
            <person name="Barry K."/>
            <person name="Bills G."/>
            <person name="Bluhm B."/>
            <person name="Cannon C."/>
            <person name="Castanera R."/>
            <person name="Culley D."/>
            <person name="Daum C."/>
            <person name="Ezra D."/>
            <person name="Gonzalez J."/>
            <person name="Henrissat B."/>
            <person name="Kuo A."/>
            <person name="Liang C."/>
            <person name="Lipzen A."/>
            <person name="Lutzoni F."/>
            <person name="Magnuson J."/>
            <person name="Mondo S."/>
            <person name="Nolan M."/>
            <person name="Ohm R."/>
            <person name="Pangilinan J."/>
            <person name="Park H.-J."/>
            <person name="Ramirez L."/>
            <person name="Alfaro M."/>
            <person name="Sun H."/>
            <person name="Tritt A."/>
            <person name="Yoshinaga Y."/>
            <person name="Zwiers L.-H."/>
            <person name="Turgeon B."/>
            <person name="Goodwin S."/>
            <person name="Spatafora J."/>
            <person name="Crous P."/>
            <person name="Grigoriev I."/>
        </authorList>
    </citation>
    <scope>NUCLEOTIDE SEQUENCE</scope>
    <source>
        <strain evidence="2">HMLAC05119</strain>
    </source>
</reference>
<protein>
    <recommendedName>
        <fullName evidence="1">J domain-containing protein</fullName>
    </recommendedName>
</protein>
<accession>A0A6A5R3K5</accession>
<organism evidence="2 3">
    <name type="scientific">Ampelomyces quisqualis</name>
    <name type="common">Powdery mildew agent</name>
    <dbReference type="NCBI Taxonomy" id="50730"/>
    <lineage>
        <taxon>Eukaryota</taxon>
        <taxon>Fungi</taxon>
        <taxon>Dikarya</taxon>
        <taxon>Ascomycota</taxon>
        <taxon>Pezizomycotina</taxon>
        <taxon>Dothideomycetes</taxon>
        <taxon>Pleosporomycetidae</taxon>
        <taxon>Pleosporales</taxon>
        <taxon>Pleosporineae</taxon>
        <taxon>Phaeosphaeriaceae</taxon>
        <taxon>Ampelomyces</taxon>
    </lineage>
</organism>
<keyword evidence="3" id="KW-1185">Reference proteome</keyword>
<evidence type="ECO:0000259" key="1">
    <source>
        <dbReference type="PROSITE" id="PS50076"/>
    </source>
</evidence>
<dbReference type="CDD" id="cd06257">
    <property type="entry name" value="DnaJ"/>
    <property type="match status" value="1"/>
</dbReference>
<dbReference type="PROSITE" id="PS00636">
    <property type="entry name" value="DNAJ_1"/>
    <property type="match status" value="1"/>
</dbReference>
<evidence type="ECO:0000313" key="2">
    <source>
        <dbReference type="EMBL" id="KAF1921748.1"/>
    </source>
</evidence>
<dbReference type="PANTHER" id="PTHR24074">
    <property type="entry name" value="CO-CHAPERONE PROTEIN DJLA"/>
    <property type="match status" value="1"/>
</dbReference>
<dbReference type="SMART" id="SM00271">
    <property type="entry name" value="DnaJ"/>
    <property type="match status" value="1"/>
</dbReference>
<dbReference type="PROSITE" id="PS50076">
    <property type="entry name" value="DNAJ_2"/>
    <property type="match status" value="1"/>
</dbReference>
<dbReference type="EMBL" id="ML979132">
    <property type="protein sequence ID" value="KAF1921748.1"/>
    <property type="molecule type" value="Genomic_DNA"/>
</dbReference>
<dbReference type="Proteomes" id="UP000800096">
    <property type="component" value="Unassembled WGS sequence"/>
</dbReference>
<feature type="domain" description="J" evidence="1">
    <location>
        <begin position="3"/>
        <end position="73"/>
    </location>
</feature>
<dbReference type="SUPFAM" id="SSF46565">
    <property type="entry name" value="Chaperone J-domain"/>
    <property type="match status" value="1"/>
</dbReference>
<evidence type="ECO:0000313" key="3">
    <source>
        <dbReference type="Proteomes" id="UP000800096"/>
    </source>
</evidence>
<dbReference type="AlphaFoldDB" id="A0A6A5R3K5"/>
<proteinExistence type="predicted"/>
<dbReference type="Pfam" id="PF00226">
    <property type="entry name" value="DnaJ"/>
    <property type="match status" value="1"/>
</dbReference>
<dbReference type="Gene3D" id="1.10.287.110">
    <property type="entry name" value="DnaJ domain"/>
    <property type="match status" value="1"/>
</dbReference>
<name>A0A6A5R3K5_AMPQU</name>
<dbReference type="InterPro" id="IPR036869">
    <property type="entry name" value="J_dom_sf"/>
</dbReference>
<gene>
    <name evidence="2" type="ORF">BDU57DRAFT_435581</name>
</gene>
<dbReference type="OrthoDB" id="10250354at2759"/>
<sequence length="308" mass="34121">MRTHYDVLRVAVTASDADIKLAYRKLALTHHPDRTLHLTDAERADREKTFKLATNANEILSDPLRRAAYDRATRATRPAAQTRPTGQAHIPWFYAPVSSDASTTTLNYASHCGWSFSVSLSAKYAFARRPVLPLLQADTRAEISVEIHLSRDRTASLSDTFGRDCTVNVIHTPGGRQTALSSMLVELRNGEMALRISLATAMEEVPSVLSPLACMYTWAFDMDMGFLAPFYSTARVTCLMFWPYFPAQAVGEGGGVPEQEPWPVGSPMAAVKMACGDVRFEKLSKKFYCAEQTWGTKKFWRLAAVGSA</sequence>